<evidence type="ECO:0000256" key="2">
    <source>
        <dbReference type="ARBA" id="ARBA00009780"/>
    </source>
</evidence>
<evidence type="ECO:0000256" key="6">
    <source>
        <dbReference type="ARBA" id="ARBA00023136"/>
    </source>
</evidence>
<dbReference type="AlphaFoldDB" id="A0A4Z1EPG4"/>
<evidence type="ECO:0000256" key="7">
    <source>
        <dbReference type="PIRSR" id="PIRSR608901-1"/>
    </source>
</evidence>
<feature type="binding site" evidence="7">
    <location>
        <position position="19"/>
    </location>
    <ligand>
        <name>Ca(2+)</name>
        <dbReference type="ChEBI" id="CHEBI:29108"/>
    </ligand>
</feature>
<comment type="caution">
    <text evidence="10">The sequence shown here is derived from an EMBL/GenBank/DDBJ whole genome shotgun (WGS) entry which is preliminary data.</text>
</comment>
<keyword evidence="4" id="KW-0378">Hydrolase</keyword>
<feature type="transmembrane region" description="Helical" evidence="9">
    <location>
        <begin position="209"/>
        <end position="228"/>
    </location>
</feature>
<keyword evidence="5 9" id="KW-1133">Transmembrane helix</keyword>
<keyword evidence="8" id="KW-0862">Zinc</keyword>
<evidence type="ECO:0000313" key="10">
    <source>
        <dbReference type="EMBL" id="TGO12748.1"/>
    </source>
</evidence>
<evidence type="ECO:0000256" key="9">
    <source>
        <dbReference type="SAM" id="Phobius"/>
    </source>
</evidence>
<dbReference type="GO" id="GO:0046513">
    <property type="term" value="P:ceramide biosynthetic process"/>
    <property type="evidence" value="ECO:0007669"/>
    <property type="project" value="TreeGrafter"/>
</dbReference>
<protein>
    <recommendedName>
        <fullName evidence="12">Alkaline ceramidase</fullName>
    </recommendedName>
</protein>
<dbReference type="GO" id="GO:0016811">
    <property type="term" value="F:hydrolase activity, acting on carbon-nitrogen (but not peptide) bonds, in linear amides"/>
    <property type="evidence" value="ECO:0007669"/>
    <property type="project" value="InterPro"/>
</dbReference>
<evidence type="ECO:0000256" key="4">
    <source>
        <dbReference type="ARBA" id="ARBA00022801"/>
    </source>
</evidence>
<accession>A0A4Z1EPG4</accession>
<name>A0A4Z1EPG4_9HELO</name>
<evidence type="ECO:0000256" key="5">
    <source>
        <dbReference type="ARBA" id="ARBA00022989"/>
    </source>
</evidence>
<dbReference type="OrthoDB" id="187171at2759"/>
<feature type="binding site" evidence="8">
    <location>
        <position position="67"/>
    </location>
    <ligand>
        <name>Zn(2+)</name>
        <dbReference type="ChEBI" id="CHEBI:29105"/>
        <note>catalytic</note>
    </ligand>
</feature>
<evidence type="ECO:0008006" key="12">
    <source>
        <dbReference type="Google" id="ProtNLM"/>
    </source>
</evidence>
<reference evidence="10 11" key="1">
    <citation type="submission" date="2017-12" db="EMBL/GenBank/DDBJ databases">
        <title>Comparative genomics of Botrytis spp.</title>
        <authorList>
            <person name="Valero-Jimenez C.A."/>
            <person name="Tapia P."/>
            <person name="Veloso J."/>
            <person name="Silva-Moreno E."/>
            <person name="Staats M."/>
            <person name="Valdes J.H."/>
            <person name="Van Kan J.A.L."/>
        </authorList>
    </citation>
    <scope>NUCLEOTIDE SEQUENCE [LARGE SCALE GENOMIC DNA]</scope>
    <source>
        <strain evidence="10 11">Bt9001</strain>
    </source>
</reference>
<dbReference type="GO" id="GO:0046872">
    <property type="term" value="F:metal ion binding"/>
    <property type="evidence" value="ECO:0007669"/>
    <property type="project" value="UniProtKB-KW"/>
</dbReference>
<dbReference type="InterPro" id="IPR008901">
    <property type="entry name" value="ACER"/>
</dbReference>
<evidence type="ECO:0000256" key="3">
    <source>
        <dbReference type="ARBA" id="ARBA00022692"/>
    </source>
</evidence>
<keyword evidence="11" id="KW-1185">Reference proteome</keyword>
<feature type="transmembrane region" description="Helical" evidence="9">
    <location>
        <begin position="165"/>
        <end position="182"/>
    </location>
</feature>
<dbReference type="PANTHER" id="PTHR46187:SF1">
    <property type="entry name" value="ALKALINE PHYTOCERAMIDASE"/>
    <property type="match status" value="1"/>
</dbReference>
<keyword evidence="6 9" id="KW-0472">Membrane</keyword>
<feature type="binding site" evidence="8">
    <location>
        <position position="212"/>
    </location>
    <ligand>
        <name>Zn(2+)</name>
        <dbReference type="ChEBI" id="CHEBI:29105"/>
        <note>catalytic</note>
    </ligand>
</feature>
<sequence>MCQSTDENQDHIITTYIAEFINTLTNITYLYYAYKGIRANSNRQDAILRNLPYLGLAAVGILSALFHATNKDWTQWFDDTSMLIATSTVVHRVFTYDKSLRYTVVTGVSLFVFMITFVAWHCITDETLMHPVLFGIEIAFVGIKTRSIINLRVADVEVQKQVKKLVTYGGVIFVSGFILWNIDNQFCESLTDTKHSLGMPWSFVLELHGWWHILTGIGAYISLVEYLTSEEAGQELGKSFAWPVGLILAGRKKAAKSWDMGNGRGVEEKGRNGDVFSNGFGNGYLHANGKIHAHERNKSE</sequence>
<dbReference type="GO" id="GO:0046514">
    <property type="term" value="P:ceramide catabolic process"/>
    <property type="evidence" value="ECO:0007669"/>
    <property type="project" value="TreeGrafter"/>
</dbReference>
<feature type="binding site" evidence="8">
    <location>
        <position position="208"/>
    </location>
    <ligand>
        <name>Zn(2+)</name>
        <dbReference type="ChEBI" id="CHEBI:29105"/>
        <note>catalytic</note>
    </ligand>
</feature>
<feature type="transmembrane region" description="Helical" evidence="9">
    <location>
        <begin position="12"/>
        <end position="34"/>
    </location>
</feature>
<dbReference type="Pfam" id="PF05875">
    <property type="entry name" value="Ceramidase"/>
    <property type="match status" value="1"/>
</dbReference>
<comment type="similarity">
    <text evidence="2">Belongs to the alkaline ceramidase family.</text>
</comment>
<evidence type="ECO:0000256" key="1">
    <source>
        <dbReference type="ARBA" id="ARBA00004141"/>
    </source>
</evidence>
<dbReference type="EMBL" id="PQXH01000083">
    <property type="protein sequence ID" value="TGO12748.1"/>
    <property type="molecule type" value="Genomic_DNA"/>
</dbReference>
<feature type="transmembrane region" description="Helical" evidence="9">
    <location>
        <begin position="102"/>
        <end position="120"/>
    </location>
</feature>
<feature type="transmembrane region" description="Helical" evidence="9">
    <location>
        <begin position="46"/>
        <end position="67"/>
    </location>
</feature>
<keyword evidence="3 9" id="KW-0812">Transmembrane</keyword>
<comment type="cofactor">
    <cofactor evidence="8">
        <name>Zn(2+)</name>
        <dbReference type="ChEBI" id="CHEBI:29105"/>
    </cofactor>
</comment>
<evidence type="ECO:0000256" key="8">
    <source>
        <dbReference type="PIRSR" id="PIRSR608901-2"/>
    </source>
</evidence>
<organism evidence="10 11">
    <name type="scientific">Botrytis tulipae</name>
    <dbReference type="NCBI Taxonomy" id="87230"/>
    <lineage>
        <taxon>Eukaryota</taxon>
        <taxon>Fungi</taxon>
        <taxon>Dikarya</taxon>
        <taxon>Ascomycota</taxon>
        <taxon>Pezizomycotina</taxon>
        <taxon>Leotiomycetes</taxon>
        <taxon>Helotiales</taxon>
        <taxon>Sclerotiniaceae</taxon>
        <taxon>Botrytis</taxon>
    </lineage>
</organism>
<dbReference type="Proteomes" id="UP000297777">
    <property type="component" value="Unassembled WGS sequence"/>
</dbReference>
<keyword evidence="7" id="KW-0106">Calcium</keyword>
<evidence type="ECO:0000313" key="11">
    <source>
        <dbReference type="Proteomes" id="UP000297777"/>
    </source>
</evidence>
<proteinExistence type="inferred from homology"/>
<dbReference type="GO" id="GO:0005789">
    <property type="term" value="C:endoplasmic reticulum membrane"/>
    <property type="evidence" value="ECO:0007669"/>
    <property type="project" value="TreeGrafter"/>
</dbReference>
<comment type="subcellular location">
    <subcellularLocation>
        <location evidence="1">Membrane</location>
        <topology evidence="1">Multi-pass membrane protein</topology>
    </subcellularLocation>
</comment>
<dbReference type="PANTHER" id="PTHR46187">
    <property type="entry name" value="ALKALINE CERAMIDASE 3"/>
    <property type="match status" value="1"/>
</dbReference>
<keyword evidence="7" id="KW-0479">Metal-binding</keyword>
<gene>
    <name evidence="10" type="ORF">BTUL_0083g00510</name>
</gene>